<feature type="transmembrane region" description="Helical" evidence="7">
    <location>
        <begin position="90"/>
        <end position="108"/>
    </location>
</feature>
<evidence type="ECO:0000256" key="7">
    <source>
        <dbReference type="SAM" id="Phobius"/>
    </source>
</evidence>
<feature type="binding site" evidence="6">
    <location>
        <position position="93"/>
    </location>
    <ligand>
        <name>Zn(2+)</name>
        <dbReference type="ChEBI" id="CHEBI:29105"/>
    </ligand>
</feature>
<feature type="transmembrane region" description="Helical" evidence="7">
    <location>
        <begin position="51"/>
        <end position="70"/>
    </location>
</feature>
<dbReference type="GO" id="GO:0046872">
    <property type="term" value="F:metal ion binding"/>
    <property type="evidence" value="ECO:0007669"/>
    <property type="project" value="UniProtKB-KW"/>
</dbReference>
<evidence type="ECO:0000256" key="2">
    <source>
        <dbReference type="ARBA" id="ARBA00007018"/>
    </source>
</evidence>
<keyword evidence="4 7" id="KW-1133">Transmembrane helix</keyword>
<evidence type="ECO:0000256" key="1">
    <source>
        <dbReference type="ARBA" id="ARBA00004141"/>
    </source>
</evidence>
<sequence>MNDEIASWKVLGSHFSYVHLAYLIIAALSIGPTVHWIILHGGLDNDHVLKWLPNLLILYAATGSAFLFHVSMVPERFLPGTFDMLGYSHQWWHVLILVAMGFWQKISLDYLALHRSYPHYCFTHHGLRNLTSS</sequence>
<dbReference type="InterPro" id="IPR004254">
    <property type="entry name" value="AdipoR/HlyIII-related"/>
</dbReference>
<dbReference type="Pfam" id="PF03006">
    <property type="entry name" value="HlyIII"/>
    <property type="match status" value="1"/>
</dbReference>
<evidence type="ECO:0000256" key="4">
    <source>
        <dbReference type="ARBA" id="ARBA00022989"/>
    </source>
</evidence>
<keyword evidence="6" id="KW-0862">Zinc</keyword>
<evidence type="ECO:0000313" key="8">
    <source>
        <dbReference type="EMBL" id="VDK29086.1"/>
    </source>
</evidence>
<dbReference type="PANTHER" id="PTHR20855:SF15">
    <property type="entry name" value="PROGESTIN AND ADIPOQ RECEPTOR FAMILY MEMBER 3"/>
    <property type="match status" value="1"/>
</dbReference>
<reference evidence="8 9" key="1">
    <citation type="submission" date="2018-11" db="EMBL/GenBank/DDBJ databases">
        <authorList>
            <consortium name="Pathogen Informatics"/>
        </authorList>
    </citation>
    <scope>NUCLEOTIDE SEQUENCE [LARGE SCALE GENOMIC DNA]</scope>
</reference>
<proteinExistence type="inferred from homology"/>
<keyword evidence="5 7" id="KW-0472">Membrane</keyword>
<dbReference type="AlphaFoldDB" id="A0A3P6NQY8"/>
<gene>
    <name evidence="8" type="ORF">GPUH_LOCUS944</name>
</gene>
<comment type="similarity">
    <text evidence="2">Belongs to the ADIPOR family.</text>
</comment>
<dbReference type="OrthoDB" id="529367at2759"/>
<dbReference type="EMBL" id="UYRT01001009">
    <property type="protein sequence ID" value="VDK29086.1"/>
    <property type="molecule type" value="Genomic_DNA"/>
</dbReference>
<evidence type="ECO:0000313" key="9">
    <source>
        <dbReference type="Proteomes" id="UP000271098"/>
    </source>
</evidence>
<dbReference type="GO" id="GO:0038023">
    <property type="term" value="F:signaling receptor activity"/>
    <property type="evidence" value="ECO:0007669"/>
    <property type="project" value="TreeGrafter"/>
</dbReference>
<feature type="transmembrane region" description="Helical" evidence="7">
    <location>
        <begin position="20"/>
        <end position="39"/>
    </location>
</feature>
<comment type="subcellular location">
    <subcellularLocation>
        <location evidence="1">Membrane</location>
        <topology evidence="1">Multi-pass membrane protein</topology>
    </subcellularLocation>
</comment>
<keyword evidence="3 7" id="KW-0812">Transmembrane</keyword>
<keyword evidence="6" id="KW-0479">Metal-binding</keyword>
<keyword evidence="9" id="KW-1185">Reference proteome</keyword>
<feature type="binding site" evidence="6">
    <location>
        <position position="89"/>
    </location>
    <ligand>
        <name>Zn(2+)</name>
        <dbReference type="ChEBI" id="CHEBI:29105"/>
    </ligand>
</feature>
<evidence type="ECO:0000256" key="3">
    <source>
        <dbReference type="ARBA" id="ARBA00022692"/>
    </source>
</evidence>
<dbReference type="PANTHER" id="PTHR20855">
    <property type="entry name" value="ADIPOR/PROGESTIN RECEPTOR-RELATED"/>
    <property type="match status" value="1"/>
</dbReference>
<organism evidence="8 9">
    <name type="scientific">Gongylonema pulchrum</name>
    <dbReference type="NCBI Taxonomy" id="637853"/>
    <lineage>
        <taxon>Eukaryota</taxon>
        <taxon>Metazoa</taxon>
        <taxon>Ecdysozoa</taxon>
        <taxon>Nematoda</taxon>
        <taxon>Chromadorea</taxon>
        <taxon>Rhabditida</taxon>
        <taxon>Spirurina</taxon>
        <taxon>Spiruromorpha</taxon>
        <taxon>Spiruroidea</taxon>
        <taxon>Gongylonematidae</taxon>
        <taxon>Gongylonema</taxon>
    </lineage>
</organism>
<accession>A0A3P6NQY8</accession>
<dbReference type="Proteomes" id="UP000271098">
    <property type="component" value="Unassembled WGS sequence"/>
</dbReference>
<dbReference type="GO" id="GO:0016020">
    <property type="term" value="C:membrane"/>
    <property type="evidence" value="ECO:0007669"/>
    <property type="project" value="UniProtKB-SubCell"/>
</dbReference>
<protein>
    <submittedName>
        <fullName evidence="8">Uncharacterized protein</fullName>
    </submittedName>
</protein>
<evidence type="ECO:0000256" key="5">
    <source>
        <dbReference type="ARBA" id="ARBA00023136"/>
    </source>
</evidence>
<name>A0A3P6NQY8_9BILA</name>
<evidence type="ECO:0000256" key="6">
    <source>
        <dbReference type="PIRSR" id="PIRSR604254-1"/>
    </source>
</evidence>